<keyword evidence="2" id="KW-0175">Coiled coil</keyword>
<dbReference type="Pfam" id="PF10145">
    <property type="entry name" value="PhageMin_Tail"/>
    <property type="match status" value="1"/>
</dbReference>
<feature type="coiled-coil region" evidence="2">
    <location>
        <begin position="1336"/>
        <end position="1430"/>
    </location>
</feature>
<keyword evidence="1" id="KW-1188">Viral release from host cell</keyword>
<accession>A0A6G4CKT5</accession>
<dbReference type="NCBIfam" id="TIGR01760">
    <property type="entry name" value="tape_meas_TP901"/>
    <property type="match status" value="2"/>
</dbReference>
<evidence type="ECO:0000256" key="2">
    <source>
        <dbReference type="SAM" id="Coils"/>
    </source>
</evidence>
<dbReference type="EMBL" id="SGKT01000004">
    <property type="protein sequence ID" value="NEZ74248.1"/>
    <property type="molecule type" value="Genomic_DNA"/>
</dbReference>
<feature type="coiled-coil region" evidence="2">
    <location>
        <begin position="1002"/>
        <end position="1084"/>
    </location>
</feature>
<feature type="coiled-coil region" evidence="2">
    <location>
        <begin position="72"/>
        <end position="183"/>
    </location>
</feature>
<name>A0A6G4CKT5_CLOBO</name>
<dbReference type="PANTHER" id="PTHR37813:SF1">
    <property type="entry name" value="FELS-2 PROPHAGE PROTEIN"/>
    <property type="match status" value="1"/>
</dbReference>
<evidence type="ECO:0000259" key="3">
    <source>
        <dbReference type="Pfam" id="PF10145"/>
    </source>
</evidence>
<proteinExistence type="predicted"/>
<evidence type="ECO:0000313" key="4">
    <source>
        <dbReference type="EMBL" id="NEZ74248.1"/>
    </source>
</evidence>
<protein>
    <submittedName>
        <fullName evidence="4">Phage tail tape measure protein</fullName>
    </submittedName>
</protein>
<feature type="domain" description="Phage tail tape measure protein" evidence="3">
    <location>
        <begin position="258"/>
        <end position="447"/>
    </location>
</feature>
<organism evidence="4">
    <name type="scientific">Clostridium botulinum</name>
    <dbReference type="NCBI Taxonomy" id="1491"/>
    <lineage>
        <taxon>Bacteria</taxon>
        <taxon>Bacillati</taxon>
        <taxon>Bacillota</taxon>
        <taxon>Clostridia</taxon>
        <taxon>Eubacteriales</taxon>
        <taxon>Clostridiaceae</taxon>
        <taxon>Clostridium</taxon>
    </lineage>
</organism>
<feature type="coiled-coil region" evidence="2">
    <location>
        <begin position="1513"/>
        <end position="1694"/>
    </location>
</feature>
<dbReference type="PANTHER" id="PTHR37813">
    <property type="entry name" value="FELS-2 PROPHAGE PROTEIN"/>
    <property type="match status" value="1"/>
</dbReference>
<evidence type="ECO:0000256" key="1">
    <source>
        <dbReference type="ARBA" id="ARBA00022612"/>
    </source>
</evidence>
<reference evidence="4" key="1">
    <citation type="submission" date="2019-02" db="EMBL/GenBank/DDBJ databases">
        <title>Genome sequencing of Clostridium botulinum clinical isolates.</title>
        <authorList>
            <person name="Brunt J."/>
            <person name="Van Vliet A.H.M."/>
            <person name="Stringer S.C."/>
            <person name="Grant K.A."/>
            <person name="Carter A.C."/>
            <person name="Peck M.W."/>
        </authorList>
    </citation>
    <scope>NUCLEOTIDE SEQUENCE</scope>
    <source>
        <strain evidence="4">H114400598</strain>
    </source>
</reference>
<dbReference type="SUPFAM" id="SSF57997">
    <property type="entry name" value="Tropomyosin"/>
    <property type="match status" value="1"/>
</dbReference>
<sequence>MTEDVGSLVVRVAMDNSNFQQGIQNLNRSMKVIQSEFKNATAGLKDHGQGLDGLKSKQEMLSKSIDVQSKIVQQYKDKLKESKETLSKNEEAQTKLKEKIDSAKKAYEESKQTLGENNTKTKELKQNYEQLSSEYTKNEEKLRNNVRSIDNWTNKANNAEAKLKNLKSSLSSTSKEIDKQSNKWVQASNKLKDNSKKFKDAGKEITDVGKGISKLSLPIAAVGIGSAKAAIDFESAFAGVKKTVDGTKEQFANLEKGIRSTSKVMPQSATEIAGVAEAAGQLGIKTDNILGFTKSMVMLGDSTNMSSETAATALARFANITQMSQKDFDKLGSVIVHLGNNLATTESEIVEMGLRLAGAGKQIGLTEGQILGLSGAFSSVGIEAEMGGSAISKVMVKMQAAATIGSNKAKELEKSTGLTIRQLELMASNQGKAFKEVADSLNMTTGEMNSIIKSSKELDNFGKIAGMTGEQFKEAFQKDAATALIAFIRGLGNAENAGSSAIEMLEEMGIKEVRLRDSLLRAANAGTLLEDSINMGTKAWGENVALTNEANQRYETTESKLKMAKNQITDAGITIGKNLLPAIRDIAVSVAGMTEKFSKLSPEVQKGIIKFGAFVAITGPAIVGVGKLATGFGSILSLGSKVAEVMGKVTLATKGAEAATTTASVAAGLAGKGITGMGLAVKAGTLLLNPWVWAIGGATYAGIKLYKHLQKDVVPSVDLFADKMKTSTSEMMNYHVASKGVETANVKISKSTKQAVGAYMDLDKKASSSMLNLVTNSDKFTKQTKDKVIKNFTDMSKKSSKLSNEQKNTMTTNFKKLISDTGVLTKKNKDEIIKQYSAMVNGTKGLTKKQKEQTIKDFADTLNKSTSITKQQSDNLQKIYKDMGDKIKSGLDKKKTEELKSQQEFFSRSNVLTTTEEAKILQTTATSWENKKKTVDSLQNQINSIIQHAVNHNRQITTEEAQTIDGLQKQMKENAVKTLSASEVEQKVIMERLKNYNGRITAEQASEVIKNAEKQRKSTVDKANQQYDGAVRNIIKLRDESKLITKDQADKMLKEAERQRKESIDKAENQKKEVVKKITSMNKDIGESVDTTSGNMLTTWDKLKSWWDGWHPDAKQFNYTLRGIGTKGATKKEGGEAYATGTTNAKRGWNLVGEEGPELLWFDGGETVLNNRNTMALFDKLDNKIGYATSREWGVNLSQGLADGISNSRKLVHDSILETANGINFKTRKALGINSPSKTMLELGKFASEGLALGILGNKDKVESAANLAAQIIKDVTENKLDDIQVKVNTNDKEIKDRVARQLNWGVYNKDEYQKYLNFVDKLNKEEVEKSKEFLKEDYENRVKNVEDRLRVLKNENSIELQTERARVDQEIAHYQNLQRNTKDKNAKKNYANQIASLRQYQKQVLNTTKANQKAQVDSLERSKRALKEYYDDGIKLLDKREKEVKKSLKIEENAFKDLMITYDTAIKSLKVKTGDLVKDLKNQEAIVVVQSKKVEDLRKRYEDLAYTLGIAAEETVKAREEFENARVELENMANAVKDAAKNLSDYIDKFKQDIANALKERYEDELKLQEESINSQIQNLEKWKDESIKRIDDVYDAKIKAIEEQLEEEDKADKDAEEMKKINSLKSAIDFEHNEFNKAEMQQELNNLLKEREKRLHREQLEEQKKKLEKEKEDKLQNINSIYESNKKSLEKQLEDYRAFCEKRTQDTVLQAQAEKMIMDNNQKEIVELLHSYSKEYEYAGQTLGQKLVDGFSPKIQEIKDMIASITAEINGARQNALDLSRSVSSVTTNSSVTNNRNNTFNVYASSNNGGSRSIESELRSLAFSIA</sequence>
<comment type="caution">
    <text evidence="4">The sequence shown here is derived from an EMBL/GenBank/DDBJ whole genome shotgun (WGS) entry which is preliminary data.</text>
</comment>
<dbReference type="InterPro" id="IPR010090">
    <property type="entry name" value="Phage_tape_meas"/>
</dbReference>
<gene>
    <name evidence="4" type="ORF">EXM56_02570</name>
</gene>